<reference evidence="4 5" key="1">
    <citation type="submission" date="2016-06" db="EMBL/GenBank/DDBJ databases">
        <title>Evolution of pathogenesis and genome organization in the Tremellales.</title>
        <authorList>
            <person name="Cuomo C."/>
            <person name="Litvintseva A."/>
            <person name="Heitman J."/>
            <person name="Chen Y."/>
            <person name="Sun S."/>
            <person name="Springer D."/>
            <person name="Dromer F."/>
            <person name="Young S."/>
            <person name="Zeng Q."/>
            <person name="Chapman S."/>
            <person name="Gujja S."/>
            <person name="Saif S."/>
            <person name="Birren B."/>
        </authorList>
    </citation>
    <scope>NUCLEOTIDE SEQUENCE [LARGE SCALE GENOMIC DNA]</scope>
    <source>
        <strain evidence="4 5">CBS 6273</strain>
    </source>
</reference>
<sequence>MPSNFTIRPALPSDAPGVSALAISSWHDVYANSVSEQATEVATTTTFSEDSMRKDLESPNHITLIAEGGPSGKDVVGLSILKSGVSTPGVSMPSAIKLGRFYVHSSLHGSGLAQRLLEETEQTVKDTGEHEGSWLHVWSENGRAVRFWEKEGFKRVGEESWVVGDSQLELITMEKAL</sequence>
<proteinExistence type="predicted"/>
<dbReference type="InterPro" id="IPR000182">
    <property type="entry name" value="GNAT_dom"/>
</dbReference>
<dbReference type="GO" id="GO:0016747">
    <property type="term" value="F:acyltransferase activity, transferring groups other than amino-acyl groups"/>
    <property type="evidence" value="ECO:0007669"/>
    <property type="project" value="InterPro"/>
</dbReference>
<evidence type="ECO:0000256" key="2">
    <source>
        <dbReference type="ARBA" id="ARBA00023315"/>
    </source>
</evidence>
<dbReference type="PANTHER" id="PTHR43877">
    <property type="entry name" value="AMINOALKYLPHOSPHONATE N-ACETYLTRANSFERASE-RELATED-RELATED"/>
    <property type="match status" value="1"/>
</dbReference>
<evidence type="ECO:0000313" key="4">
    <source>
        <dbReference type="EMBL" id="ODO12066.1"/>
    </source>
</evidence>
<dbReference type="InterPro" id="IPR050832">
    <property type="entry name" value="Bact_Acetyltransf"/>
</dbReference>
<keyword evidence="1" id="KW-0808">Transferase</keyword>
<name>A0A1E3KGG7_9TREE</name>
<protein>
    <recommendedName>
        <fullName evidence="3">N-acetyltransferase domain-containing protein</fullName>
    </recommendedName>
</protein>
<dbReference type="CDD" id="cd04301">
    <property type="entry name" value="NAT_SF"/>
    <property type="match status" value="1"/>
</dbReference>
<dbReference type="InterPro" id="IPR016181">
    <property type="entry name" value="Acyl_CoA_acyltransferase"/>
</dbReference>
<gene>
    <name evidence="4" type="ORF">I350_00851</name>
</gene>
<dbReference type="Gene3D" id="3.40.630.30">
    <property type="match status" value="1"/>
</dbReference>
<dbReference type="PROSITE" id="PS51186">
    <property type="entry name" value="GNAT"/>
    <property type="match status" value="1"/>
</dbReference>
<accession>A0A1E3KGG7</accession>
<dbReference type="Proteomes" id="UP000095149">
    <property type="component" value="Unassembled WGS sequence"/>
</dbReference>
<organism evidence="4 5">
    <name type="scientific">Cryptococcus amylolentus CBS 6273</name>
    <dbReference type="NCBI Taxonomy" id="1296118"/>
    <lineage>
        <taxon>Eukaryota</taxon>
        <taxon>Fungi</taxon>
        <taxon>Dikarya</taxon>
        <taxon>Basidiomycota</taxon>
        <taxon>Agaricomycotina</taxon>
        <taxon>Tremellomycetes</taxon>
        <taxon>Tremellales</taxon>
        <taxon>Cryptococcaceae</taxon>
        <taxon>Cryptococcus</taxon>
    </lineage>
</organism>
<comment type="caution">
    <text evidence="4">The sequence shown here is derived from an EMBL/GenBank/DDBJ whole genome shotgun (WGS) entry which is preliminary data.</text>
</comment>
<dbReference type="AlphaFoldDB" id="A0A1E3KGG7"/>
<dbReference type="OrthoDB" id="9975416at2759"/>
<evidence type="ECO:0000313" key="5">
    <source>
        <dbReference type="Proteomes" id="UP000095149"/>
    </source>
</evidence>
<evidence type="ECO:0000256" key="1">
    <source>
        <dbReference type="ARBA" id="ARBA00022679"/>
    </source>
</evidence>
<dbReference type="SUPFAM" id="SSF55729">
    <property type="entry name" value="Acyl-CoA N-acyltransferases (Nat)"/>
    <property type="match status" value="1"/>
</dbReference>
<dbReference type="Pfam" id="PF13673">
    <property type="entry name" value="Acetyltransf_10"/>
    <property type="match status" value="1"/>
</dbReference>
<keyword evidence="2" id="KW-0012">Acyltransferase</keyword>
<evidence type="ECO:0000259" key="3">
    <source>
        <dbReference type="PROSITE" id="PS51186"/>
    </source>
</evidence>
<feature type="domain" description="N-acetyltransferase" evidence="3">
    <location>
        <begin position="5"/>
        <end position="177"/>
    </location>
</feature>
<dbReference type="EMBL" id="MEKH01000001">
    <property type="protein sequence ID" value="ODO12066.1"/>
    <property type="molecule type" value="Genomic_DNA"/>
</dbReference>